<evidence type="ECO:0000256" key="3">
    <source>
        <dbReference type="ARBA" id="ARBA00022692"/>
    </source>
</evidence>
<feature type="transmembrane region" description="Helical" evidence="6">
    <location>
        <begin position="379"/>
        <end position="407"/>
    </location>
</feature>
<feature type="transmembrane region" description="Helical" evidence="6">
    <location>
        <begin position="277"/>
        <end position="298"/>
    </location>
</feature>
<evidence type="ECO:0000256" key="4">
    <source>
        <dbReference type="ARBA" id="ARBA00022989"/>
    </source>
</evidence>
<comment type="subcellular location">
    <subcellularLocation>
        <location evidence="1">Membrane</location>
        <topology evidence="1">Multi-pass membrane protein</topology>
    </subcellularLocation>
</comment>
<evidence type="ECO:0000256" key="1">
    <source>
        <dbReference type="ARBA" id="ARBA00004141"/>
    </source>
</evidence>
<evidence type="ECO:0000313" key="8">
    <source>
        <dbReference type="EMBL" id="GLB44887.1"/>
    </source>
</evidence>
<keyword evidence="5 6" id="KW-0472">Membrane</keyword>
<feature type="domain" description="Major facilitator superfamily associated" evidence="7">
    <location>
        <begin position="294"/>
        <end position="433"/>
    </location>
</feature>
<feature type="transmembrane region" description="Helical" evidence="6">
    <location>
        <begin position="454"/>
        <end position="474"/>
    </location>
</feature>
<keyword evidence="2" id="KW-0813">Transport</keyword>
<keyword evidence="3 6" id="KW-0812">Transmembrane</keyword>
<keyword evidence="9" id="KW-1185">Reference proteome</keyword>
<evidence type="ECO:0000313" key="9">
    <source>
        <dbReference type="Proteomes" id="UP001063166"/>
    </source>
</evidence>
<feature type="transmembrane region" description="Helical" evidence="6">
    <location>
        <begin position="25"/>
        <end position="48"/>
    </location>
</feature>
<feature type="transmembrane region" description="Helical" evidence="6">
    <location>
        <begin position="138"/>
        <end position="161"/>
    </location>
</feature>
<gene>
    <name evidence="8" type="ORF">LshimejAT787_1802240</name>
</gene>
<dbReference type="EMBL" id="BRPK01000018">
    <property type="protein sequence ID" value="GLB44887.1"/>
    <property type="molecule type" value="Genomic_DNA"/>
</dbReference>
<name>A0A9P3PXK7_LYOSH</name>
<organism evidence="8 9">
    <name type="scientific">Lyophyllum shimeji</name>
    <name type="common">Hon-shimeji</name>
    <name type="synonym">Tricholoma shimeji</name>
    <dbReference type="NCBI Taxonomy" id="47721"/>
    <lineage>
        <taxon>Eukaryota</taxon>
        <taxon>Fungi</taxon>
        <taxon>Dikarya</taxon>
        <taxon>Basidiomycota</taxon>
        <taxon>Agaricomycotina</taxon>
        <taxon>Agaricomycetes</taxon>
        <taxon>Agaricomycetidae</taxon>
        <taxon>Agaricales</taxon>
        <taxon>Tricholomatineae</taxon>
        <taxon>Lyophyllaceae</taxon>
        <taxon>Lyophyllum</taxon>
    </lineage>
</organism>
<keyword evidence="4 6" id="KW-1133">Transmembrane helix</keyword>
<dbReference type="SUPFAM" id="SSF103473">
    <property type="entry name" value="MFS general substrate transporter"/>
    <property type="match status" value="1"/>
</dbReference>
<reference evidence="8" key="1">
    <citation type="submission" date="2022-07" db="EMBL/GenBank/DDBJ databases">
        <title>The genome of Lyophyllum shimeji provides insight into the initial evolution of ectomycorrhizal fungal genome.</title>
        <authorList>
            <person name="Kobayashi Y."/>
            <person name="Shibata T."/>
            <person name="Hirakawa H."/>
            <person name="Shigenobu S."/>
            <person name="Nishiyama T."/>
            <person name="Yamada A."/>
            <person name="Hasebe M."/>
            <person name="Kawaguchi M."/>
        </authorList>
    </citation>
    <scope>NUCLEOTIDE SEQUENCE</scope>
    <source>
        <strain evidence="8">AT787</strain>
    </source>
</reference>
<feature type="transmembrane region" description="Helical" evidence="6">
    <location>
        <begin position="349"/>
        <end position="367"/>
    </location>
</feature>
<dbReference type="OrthoDB" id="419616at2759"/>
<accession>A0A9P3PXK7</accession>
<comment type="caution">
    <text evidence="8">The sequence shown here is derived from an EMBL/GenBank/DDBJ whole genome shotgun (WGS) entry which is preliminary data.</text>
</comment>
<evidence type="ECO:0000256" key="6">
    <source>
        <dbReference type="SAM" id="Phobius"/>
    </source>
</evidence>
<dbReference type="Proteomes" id="UP001063166">
    <property type="component" value="Unassembled WGS sequence"/>
</dbReference>
<evidence type="ECO:0000259" key="7">
    <source>
        <dbReference type="Pfam" id="PF12832"/>
    </source>
</evidence>
<evidence type="ECO:0000256" key="2">
    <source>
        <dbReference type="ARBA" id="ARBA00022448"/>
    </source>
</evidence>
<dbReference type="Gene3D" id="1.20.1250.20">
    <property type="entry name" value="MFS general substrate transporter like domains"/>
    <property type="match status" value="1"/>
</dbReference>
<dbReference type="InterPro" id="IPR036259">
    <property type="entry name" value="MFS_trans_sf"/>
</dbReference>
<dbReference type="GO" id="GO:0016020">
    <property type="term" value="C:membrane"/>
    <property type="evidence" value="ECO:0007669"/>
    <property type="project" value="UniProtKB-SubCell"/>
</dbReference>
<feature type="transmembrane region" description="Helical" evidence="6">
    <location>
        <begin position="318"/>
        <end position="337"/>
    </location>
</feature>
<dbReference type="InterPro" id="IPR024989">
    <property type="entry name" value="MFS_assoc_dom"/>
</dbReference>
<evidence type="ECO:0000256" key="5">
    <source>
        <dbReference type="ARBA" id="ARBA00023136"/>
    </source>
</evidence>
<dbReference type="AlphaFoldDB" id="A0A9P3PXK7"/>
<feature type="transmembrane region" description="Helical" evidence="6">
    <location>
        <begin position="181"/>
        <end position="203"/>
    </location>
</feature>
<sequence length="480" mass="51470">MQEETRPDHEIDERPKPERTPLPKFQLLIVFLIQVAEPITATVIYPFVNQFVRDTGITRGTSVKRDIMPASSNLHSLSLRRPRYSNGVARRIASGGDLFFCLGRLGWLSLCWVFNGNIGVSKSVMGEITDSTNVADAFALMPLMWSFGSTAGPIIGGLLARPAETWPEFFGRLLFFQRHPYFLPCAVAALIALISAVIAFVGLKETLPSAVLQEKKRKAAATAVPHASPGPTTGLLLAENGPTYGSVPSSDATVEAGALGEAPEAPPPLRDLLVPRVMTTLLVYSFLAFVDMSCQVLQPLVYSTSTSLGGLGFDPYRIGSIMGTWGVINTIVQLTFLGRIIRKLGARNVQILAQLSYAISLSLYPLLSFLAKRAHGADGLVWTVLVTQLILAMSNNAAYASIGILILDSAPNRAAFGATNGMAQAVGSGMRSIAPSIASSLFSVSLERQLAGGNMVFLVLLVVALIGLRLTFLLPKQATK</sequence>
<dbReference type="PANTHER" id="PTHR23504:SF15">
    <property type="entry name" value="MAJOR FACILITATOR SUPERFAMILY (MFS) PROFILE DOMAIN-CONTAINING PROTEIN"/>
    <property type="match status" value="1"/>
</dbReference>
<proteinExistence type="predicted"/>
<dbReference type="Pfam" id="PF12832">
    <property type="entry name" value="MFS_1_like"/>
    <property type="match status" value="1"/>
</dbReference>
<protein>
    <submittedName>
        <fullName evidence="8">Transporter</fullName>
    </submittedName>
</protein>
<dbReference type="PANTHER" id="PTHR23504">
    <property type="entry name" value="MAJOR FACILITATOR SUPERFAMILY DOMAIN-CONTAINING PROTEIN 10"/>
    <property type="match status" value="1"/>
</dbReference>